<feature type="compositionally biased region" description="Basic and acidic residues" evidence="1">
    <location>
        <begin position="344"/>
        <end position="354"/>
    </location>
</feature>
<feature type="compositionally biased region" description="Polar residues" evidence="1">
    <location>
        <begin position="413"/>
        <end position="424"/>
    </location>
</feature>
<comment type="caution">
    <text evidence="2">The sequence shown here is derived from an EMBL/GenBank/DDBJ whole genome shotgun (WGS) entry which is preliminary data.</text>
</comment>
<dbReference type="AlphaFoldDB" id="A0A9N8LNC3"/>
<protein>
    <submittedName>
        <fullName evidence="2">Uncharacterized protein</fullName>
    </submittedName>
</protein>
<feature type="compositionally biased region" description="Basic and acidic residues" evidence="1">
    <location>
        <begin position="231"/>
        <end position="240"/>
    </location>
</feature>
<feature type="compositionally biased region" description="Low complexity" evidence="1">
    <location>
        <begin position="312"/>
        <end position="323"/>
    </location>
</feature>
<feature type="region of interest" description="Disordered" evidence="1">
    <location>
        <begin position="397"/>
        <end position="424"/>
    </location>
</feature>
<name>A0A9N8LNC3_9BASI</name>
<proteinExistence type="predicted"/>
<sequence length="434" mass="47586">METSDTDLLLRVRLCYSLLTPMLWHHTAVGGLPLNAGKLVRQTLRPFLYKGNTAWLDHDTICRPRPCGGLGLVDPDAMFTGQAISLLAKHLLDDDGYGPWLRNGLSIALHHTYGSSPSVLLLPGSTAHKRLSHEITRTEGFWGRLLHALCQVRVTLDPCWSTLPVLALLELPWHDATSLPLAPDPSAPRPTEKRRKKISAVINQGWQTWGDVLWHHPPPPPRATPSPTRGLWDHRARETPPRTTSLAQALPRPPRALSSACYGTRYGLPSPRTLKPTYSRPNYSVSTFRVIQTVRDPYSETPRRPTSHGIYSSSTAPPSTASPVARPGSRKPHQRPTRSTGTSDRIHQQHREPLLGKNYTPSPFLPTPSPAATCGCIVVLGSPAPAPLSPLARYAISPSRKPKNTPTLRVPVSGTSGTRHSPSSGLWVVLRGSM</sequence>
<accession>A0A9N8LNC3</accession>
<gene>
    <name evidence="2" type="ORF">JKILLFL_G251</name>
</gene>
<dbReference type="EMBL" id="CAJHJF010002529">
    <property type="protein sequence ID" value="CAD6927254.1"/>
    <property type="molecule type" value="Genomic_DNA"/>
</dbReference>
<feature type="region of interest" description="Disordered" evidence="1">
    <location>
        <begin position="214"/>
        <end position="280"/>
    </location>
</feature>
<evidence type="ECO:0000313" key="3">
    <source>
        <dbReference type="Proteomes" id="UP000836404"/>
    </source>
</evidence>
<evidence type="ECO:0000313" key="2">
    <source>
        <dbReference type="EMBL" id="CAD6927254.1"/>
    </source>
</evidence>
<feature type="region of interest" description="Disordered" evidence="1">
    <location>
        <begin position="294"/>
        <end position="364"/>
    </location>
</feature>
<organism evidence="2 3">
    <name type="scientific">Tilletia laevis</name>
    <dbReference type="NCBI Taxonomy" id="157183"/>
    <lineage>
        <taxon>Eukaryota</taxon>
        <taxon>Fungi</taxon>
        <taxon>Dikarya</taxon>
        <taxon>Basidiomycota</taxon>
        <taxon>Ustilaginomycotina</taxon>
        <taxon>Exobasidiomycetes</taxon>
        <taxon>Tilletiales</taxon>
        <taxon>Tilletiaceae</taxon>
        <taxon>Tilletia</taxon>
    </lineage>
</organism>
<keyword evidence="3" id="KW-1185">Reference proteome</keyword>
<dbReference type="Proteomes" id="UP000836404">
    <property type="component" value="Unassembled WGS sequence"/>
</dbReference>
<reference evidence="2 3" key="1">
    <citation type="submission" date="2020-10" db="EMBL/GenBank/DDBJ databases">
        <authorList>
            <person name="Sedaghatjoo S."/>
        </authorList>
    </citation>
    <scope>NUCLEOTIDE SEQUENCE [LARGE SCALE GENOMIC DNA]</scope>
    <source>
        <strain evidence="2 3">LLFL</strain>
    </source>
</reference>
<evidence type="ECO:0000256" key="1">
    <source>
        <dbReference type="SAM" id="MobiDB-lite"/>
    </source>
</evidence>